<sequence length="426" mass="47351">MCRRYTAWLAQKLAVGPGTHLWLHKKGIAKPVSSRVSCPLRASFPPMYDSAVGRSSEYGSEPTVFLSARSELTEERDVPRAMSSCNEVLPEARVETDSTAGSSADFDGSNWMLALPCELRNAPLNTLSIPGSHNSGTYFLDARMPISADKSPLFQLFASALPRRRIHSWATCQNLSVYRQLELGVRYLDLRVARTGGGDPFRVVHGLWGPTLHGLLYEVKLFLDDHPYEVVLLDLNHLYRVDAASFDELLHLAVDILGERRVYRNTKDRLPGDMSLQWMAANGFRVVLFAEHNFGGADCVLQKRTVKQGNSRISEKIPGEDTPERGAPPRPIPRDAGHPDAEAEDVRAGRLRKPGEASGNALHRRGRPVASEEPSSPGRLQHRHGRLRREEAVLRRSSRAKPQERRSEVQINSILCSVSVFGSALV</sequence>
<proteinExistence type="predicted"/>
<feature type="compositionally biased region" description="Basic and acidic residues" evidence="1">
    <location>
        <begin position="332"/>
        <end position="348"/>
    </location>
</feature>
<keyword evidence="3" id="KW-1185">Reference proteome</keyword>
<dbReference type="GO" id="GO:0008081">
    <property type="term" value="F:phosphoric diester hydrolase activity"/>
    <property type="evidence" value="ECO:0007669"/>
    <property type="project" value="InterPro"/>
</dbReference>
<protein>
    <submittedName>
        <fullName evidence="4">PLCXc domain-containing protein</fullName>
    </submittedName>
</protein>
<evidence type="ECO:0000259" key="2">
    <source>
        <dbReference type="SMART" id="SM00148"/>
    </source>
</evidence>
<dbReference type="InterPro" id="IPR000909">
    <property type="entry name" value="PLipase_C_PInositol-sp_X_dom"/>
</dbReference>
<dbReference type="Proteomes" id="UP000095287">
    <property type="component" value="Unplaced"/>
</dbReference>
<reference evidence="4" key="1">
    <citation type="submission" date="2016-11" db="UniProtKB">
        <authorList>
            <consortium name="WormBaseParasite"/>
        </authorList>
    </citation>
    <scope>IDENTIFICATION</scope>
</reference>
<dbReference type="GO" id="GO:0006629">
    <property type="term" value="P:lipid metabolic process"/>
    <property type="evidence" value="ECO:0007669"/>
    <property type="project" value="InterPro"/>
</dbReference>
<feature type="region of interest" description="Disordered" evidence="1">
    <location>
        <begin position="307"/>
        <end position="408"/>
    </location>
</feature>
<accession>A0A1I8AUA7</accession>
<organism evidence="3 4">
    <name type="scientific">Steinernema glaseri</name>
    <dbReference type="NCBI Taxonomy" id="37863"/>
    <lineage>
        <taxon>Eukaryota</taxon>
        <taxon>Metazoa</taxon>
        <taxon>Ecdysozoa</taxon>
        <taxon>Nematoda</taxon>
        <taxon>Chromadorea</taxon>
        <taxon>Rhabditida</taxon>
        <taxon>Tylenchina</taxon>
        <taxon>Panagrolaimomorpha</taxon>
        <taxon>Strongyloidoidea</taxon>
        <taxon>Steinernematidae</taxon>
        <taxon>Steinernema</taxon>
    </lineage>
</organism>
<dbReference type="SUPFAM" id="SSF51695">
    <property type="entry name" value="PLC-like phosphodiesterases"/>
    <property type="match status" value="1"/>
</dbReference>
<dbReference type="InterPro" id="IPR017946">
    <property type="entry name" value="PLC-like_Pdiesterase_TIM-brl"/>
</dbReference>
<dbReference type="Pfam" id="PF26146">
    <property type="entry name" value="PI-PLC_X"/>
    <property type="match status" value="1"/>
</dbReference>
<name>A0A1I8AUA7_9BILA</name>
<evidence type="ECO:0000313" key="3">
    <source>
        <dbReference type="Proteomes" id="UP000095287"/>
    </source>
</evidence>
<dbReference type="PANTHER" id="PTHR13593:SF113">
    <property type="entry name" value="SI:DKEY-266F7.9"/>
    <property type="match status" value="1"/>
</dbReference>
<evidence type="ECO:0000256" key="1">
    <source>
        <dbReference type="SAM" id="MobiDB-lite"/>
    </source>
</evidence>
<dbReference type="SMART" id="SM00148">
    <property type="entry name" value="PLCXc"/>
    <property type="match status" value="1"/>
</dbReference>
<dbReference type="PROSITE" id="PS50007">
    <property type="entry name" value="PIPLC_X_DOMAIN"/>
    <property type="match status" value="1"/>
</dbReference>
<dbReference type="InterPro" id="IPR051057">
    <property type="entry name" value="PI-PLC_domain"/>
</dbReference>
<dbReference type="WBParaSite" id="L893_g9250.t1">
    <property type="protein sequence ID" value="L893_g9250.t1"/>
    <property type="gene ID" value="L893_g9250"/>
</dbReference>
<feature type="compositionally biased region" description="Basic and acidic residues" evidence="1">
    <location>
        <begin position="313"/>
        <end position="324"/>
    </location>
</feature>
<dbReference type="PANTHER" id="PTHR13593">
    <property type="match status" value="1"/>
</dbReference>
<dbReference type="AlphaFoldDB" id="A0A1I8AUA7"/>
<dbReference type="Gene3D" id="3.20.20.190">
    <property type="entry name" value="Phosphatidylinositol (PI) phosphodiesterase"/>
    <property type="match status" value="1"/>
</dbReference>
<feature type="domain" description="Phosphatidylinositol-specific phospholipase C X" evidence="2">
    <location>
        <begin position="118"/>
        <end position="291"/>
    </location>
</feature>
<evidence type="ECO:0000313" key="4">
    <source>
        <dbReference type="WBParaSite" id="L893_g9250.t1"/>
    </source>
</evidence>